<keyword evidence="3" id="KW-1185">Reference proteome</keyword>
<accession>A0ABU6PUT4</accession>
<gene>
    <name evidence="2" type="ORF">P9847_14740</name>
</gene>
<evidence type="ECO:0008006" key="4">
    <source>
        <dbReference type="Google" id="ProtNLM"/>
    </source>
</evidence>
<evidence type="ECO:0000313" key="2">
    <source>
        <dbReference type="EMBL" id="MED5018562.1"/>
    </source>
</evidence>
<keyword evidence="1" id="KW-1133">Transmembrane helix</keyword>
<keyword evidence="1" id="KW-0472">Membrane</keyword>
<dbReference type="Proteomes" id="UP001343257">
    <property type="component" value="Unassembled WGS sequence"/>
</dbReference>
<protein>
    <recommendedName>
        <fullName evidence="4">DUF3139 domain-containing protein</fullName>
    </recommendedName>
</protein>
<sequence>MKNYDKYIPWFVGLYILAIALTVVYFFGLFTTFDKQTGGIIEGSEVRSVYILNDNKEVKITDQETIDRFLNLFKDVKLMEVSSSQVHFWNSDYWVTVYVNNYKKFSFNVYDDQFLSIFDPQKRKDGLKYYRIRSEVDLGVLKDIFNSSPPI</sequence>
<keyword evidence="1" id="KW-0812">Transmembrane</keyword>
<comment type="caution">
    <text evidence="2">The sequence shown here is derived from an EMBL/GenBank/DDBJ whole genome shotgun (WGS) entry which is preliminary data.</text>
</comment>
<evidence type="ECO:0000256" key="1">
    <source>
        <dbReference type="SAM" id="Phobius"/>
    </source>
</evidence>
<evidence type="ECO:0000313" key="3">
    <source>
        <dbReference type="Proteomes" id="UP001343257"/>
    </source>
</evidence>
<reference evidence="2 3" key="1">
    <citation type="submission" date="2023-03" db="EMBL/GenBank/DDBJ databases">
        <title>Bacillus Genome Sequencing.</title>
        <authorList>
            <person name="Dunlap C."/>
        </authorList>
    </citation>
    <scope>NUCLEOTIDE SEQUENCE [LARGE SCALE GENOMIC DNA]</scope>
    <source>
        <strain evidence="2 3">NRS-52</strain>
    </source>
</reference>
<name>A0ABU6PUT4_9BACL</name>
<dbReference type="EMBL" id="JARTLD010000036">
    <property type="protein sequence ID" value="MED5018562.1"/>
    <property type="molecule type" value="Genomic_DNA"/>
</dbReference>
<feature type="transmembrane region" description="Helical" evidence="1">
    <location>
        <begin position="7"/>
        <end position="30"/>
    </location>
</feature>
<organism evidence="2 3">
    <name type="scientific">Paenibacillus chibensis</name>
    <dbReference type="NCBI Taxonomy" id="59846"/>
    <lineage>
        <taxon>Bacteria</taxon>
        <taxon>Bacillati</taxon>
        <taxon>Bacillota</taxon>
        <taxon>Bacilli</taxon>
        <taxon>Bacillales</taxon>
        <taxon>Paenibacillaceae</taxon>
        <taxon>Paenibacillus</taxon>
    </lineage>
</organism>
<dbReference type="RefSeq" id="WP_328278912.1">
    <property type="nucleotide sequence ID" value="NZ_JARTLD010000036.1"/>
</dbReference>
<proteinExistence type="predicted"/>